<dbReference type="InterPro" id="IPR039424">
    <property type="entry name" value="SBP_5"/>
</dbReference>
<dbReference type="SUPFAM" id="SSF53850">
    <property type="entry name" value="Periplasmic binding protein-like II"/>
    <property type="match status" value="1"/>
</dbReference>
<protein>
    <recommendedName>
        <fullName evidence="6">Solute-binding protein family 5 domain-containing protein</fullName>
    </recommendedName>
</protein>
<gene>
    <name evidence="5" type="ORF">METZ01_LOCUS247997</name>
</gene>
<reference evidence="5" key="1">
    <citation type="submission" date="2018-05" db="EMBL/GenBank/DDBJ databases">
        <authorList>
            <person name="Lanie J.A."/>
            <person name="Ng W.-L."/>
            <person name="Kazmierczak K.M."/>
            <person name="Andrzejewski T.M."/>
            <person name="Davidsen T.M."/>
            <person name="Wayne K.J."/>
            <person name="Tettelin H."/>
            <person name="Glass J.I."/>
            <person name="Rusch D."/>
            <person name="Podicherti R."/>
            <person name="Tsui H.-C.T."/>
            <person name="Winkler M.E."/>
        </authorList>
    </citation>
    <scope>NUCLEOTIDE SEQUENCE</scope>
</reference>
<evidence type="ECO:0000256" key="3">
    <source>
        <dbReference type="ARBA" id="ARBA00022729"/>
    </source>
</evidence>
<evidence type="ECO:0000256" key="4">
    <source>
        <dbReference type="SAM" id="MobiDB-lite"/>
    </source>
</evidence>
<dbReference type="GO" id="GO:0015833">
    <property type="term" value="P:peptide transport"/>
    <property type="evidence" value="ECO:0007669"/>
    <property type="project" value="TreeGrafter"/>
</dbReference>
<comment type="similarity">
    <text evidence="1">Belongs to the bacterial solute-binding protein 5 family.</text>
</comment>
<keyword evidence="2" id="KW-0813">Transport</keyword>
<sequence length="220" mass="25531">MTLPDYPPLRPYFESEQDLLEKHAIGQHDLSRSAEILTSKGWRRQNRYWTKDGKRFKFDIDIATVFQDLGPVLVAQLQRAGFDASFRMTQDFYTRVTQGPARAYLNGHGGSTRDPYFTLSLYHSRHIRPTGTFAEYAWRWGNPAFDAVVERMSRTAPEEPALRAQFREAMDFWLAELPSIPLVQWQHRIAHNETYWRGWPSADDPTSTRPTGIERGASYC</sequence>
<dbReference type="EMBL" id="UINC01065455">
    <property type="protein sequence ID" value="SVB95143.1"/>
    <property type="molecule type" value="Genomic_DNA"/>
</dbReference>
<dbReference type="PANTHER" id="PTHR30290:SF9">
    <property type="entry name" value="OLIGOPEPTIDE-BINDING PROTEIN APPA"/>
    <property type="match status" value="1"/>
</dbReference>
<dbReference type="PANTHER" id="PTHR30290">
    <property type="entry name" value="PERIPLASMIC BINDING COMPONENT OF ABC TRANSPORTER"/>
    <property type="match status" value="1"/>
</dbReference>
<evidence type="ECO:0000256" key="1">
    <source>
        <dbReference type="ARBA" id="ARBA00005695"/>
    </source>
</evidence>
<keyword evidence="3" id="KW-0732">Signal</keyword>
<name>A0A382I8C9_9ZZZZ</name>
<proteinExistence type="inferred from homology"/>
<organism evidence="5">
    <name type="scientific">marine metagenome</name>
    <dbReference type="NCBI Taxonomy" id="408172"/>
    <lineage>
        <taxon>unclassified sequences</taxon>
        <taxon>metagenomes</taxon>
        <taxon>ecological metagenomes</taxon>
    </lineage>
</organism>
<evidence type="ECO:0000256" key="2">
    <source>
        <dbReference type="ARBA" id="ARBA00022448"/>
    </source>
</evidence>
<accession>A0A382I8C9</accession>
<dbReference type="Gene3D" id="3.10.105.10">
    <property type="entry name" value="Dipeptide-binding Protein, Domain 3"/>
    <property type="match status" value="1"/>
</dbReference>
<dbReference type="Gene3D" id="3.40.190.10">
    <property type="entry name" value="Periplasmic binding protein-like II"/>
    <property type="match status" value="1"/>
</dbReference>
<dbReference type="AlphaFoldDB" id="A0A382I8C9"/>
<feature type="region of interest" description="Disordered" evidence="4">
    <location>
        <begin position="201"/>
        <end position="220"/>
    </location>
</feature>
<evidence type="ECO:0000313" key="5">
    <source>
        <dbReference type="EMBL" id="SVB95143.1"/>
    </source>
</evidence>
<dbReference type="GO" id="GO:1904680">
    <property type="term" value="F:peptide transmembrane transporter activity"/>
    <property type="evidence" value="ECO:0007669"/>
    <property type="project" value="TreeGrafter"/>
</dbReference>
<evidence type="ECO:0008006" key="6">
    <source>
        <dbReference type="Google" id="ProtNLM"/>
    </source>
</evidence>